<dbReference type="InParanoid" id="A0A0C3BHN6"/>
<evidence type="ECO:0000259" key="1">
    <source>
        <dbReference type="PROSITE" id="PS50011"/>
    </source>
</evidence>
<dbReference type="Proteomes" id="UP000054166">
    <property type="component" value="Unassembled WGS sequence"/>
</dbReference>
<dbReference type="SUPFAM" id="SSF56112">
    <property type="entry name" value="Protein kinase-like (PK-like)"/>
    <property type="match status" value="1"/>
</dbReference>
<evidence type="ECO:0000313" key="3">
    <source>
        <dbReference type="Proteomes" id="UP000054166"/>
    </source>
</evidence>
<dbReference type="GO" id="GO:0004672">
    <property type="term" value="F:protein kinase activity"/>
    <property type="evidence" value="ECO:0007669"/>
    <property type="project" value="InterPro"/>
</dbReference>
<accession>A0A0C3BHN6</accession>
<feature type="domain" description="Protein kinase" evidence="1">
    <location>
        <begin position="1"/>
        <end position="255"/>
    </location>
</feature>
<dbReference type="Pfam" id="PF00069">
    <property type="entry name" value="Pkinase"/>
    <property type="match status" value="1"/>
</dbReference>
<dbReference type="PROSITE" id="PS50011">
    <property type="entry name" value="PROTEIN_KINASE_DOM"/>
    <property type="match status" value="1"/>
</dbReference>
<reference evidence="3" key="2">
    <citation type="submission" date="2015-01" db="EMBL/GenBank/DDBJ databases">
        <title>Evolutionary Origins and Diversification of the Mycorrhizal Mutualists.</title>
        <authorList>
            <consortium name="DOE Joint Genome Institute"/>
            <consortium name="Mycorrhizal Genomics Consortium"/>
            <person name="Kohler A."/>
            <person name="Kuo A."/>
            <person name="Nagy L.G."/>
            <person name="Floudas D."/>
            <person name="Copeland A."/>
            <person name="Barry K.W."/>
            <person name="Cichocki N."/>
            <person name="Veneault-Fourrey C."/>
            <person name="LaButti K."/>
            <person name="Lindquist E.A."/>
            <person name="Lipzen A."/>
            <person name="Lundell T."/>
            <person name="Morin E."/>
            <person name="Murat C."/>
            <person name="Riley R."/>
            <person name="Ohm R."/>
            <person name="Sun H."/>
            <person name="Tunlid A."/>
            <person name="Henrissat B."/>
            <person name="Grigoriev I.V."/>
            <person name="Hibbett D.S."/>
            <person name="Martin F."/>
        </authorList>
    </citation>
    <scope>NUCLEOTIDE SEQUENCE [LARGE SCALE GENOMIC DNA]</scope>
    <source>
        <strain evidence="3">F 1598</strain>
    </source>
</reference>
<dbReference type="OrthoDB" id="1911848at2759"/>
<dbReference type="InterPro" id="IPR011009">
    <property type="entry name" value="Kinase-like_dom_sf"/>
</dbReference>
<gene>
    <name evidence="2" type="ORF">PILCRDRAFT_817070</name>
</gene>
<sequence length="263" mass="29339">MYKADIVFADQSSSLQVRAKAFRVPPNDRERNEQLTNTVDMLRYLWSVVGYDHKNISPMWRASVATAGHTVPAIATSNYRNGNIFDYVGLHSSADLLNLMYEASSAFMHIHSKNVVHGDICPENLCIANDGTMRVTDIAVDTLVRQGSNSNSLSVPSNWMYKAPEELGWGDRTTQTDVYSFGATIYSAYNLKPPFPVMGHSYGKGLMQIISQGHDSIFGQSKPAMMSDGLWQVVRVCWAMDPSQRPSMAEVNGMLARMREDSR</sequence>
<dbReference type="STRING" id="765440.A0A0C3BHN6"/>
<dbReference type="Gene3D" id="1.10.510.10">
    <property type="entry name" value="Transferase(Phosphotransferase) domain 1"/>
    <property type="match status" value="1"/>
</dbReference>
<reference evidence="2 3" key="1">
    <citation type="submission" date="2014-04" db="EMBL/GenBank/DDBJ databases">
        <authorList>
            <consortium name="DOE Joint Genome Institute"/>
            <person name="Kuo A."/>
            <person name="Tarkka M."/>
            <person name="Buscot F."/>
            <person name="Kohler A."/>
            <person name="Nagy L.G."/>
            <person name="Floudas D."/>
            <person name="Copeland A."/>
            <person name="Barry K.W."/>
            <person name="Cichocki N."/>
            <person name="Veneault-Fourrey C."/>
            <person name="LaButti K."/>
            <person name="Lindquist E.A."/>
            <person name="Lipzen A."/>
            <person name="Lundell T."/>
            <person name="Morin E."/>
            <person name="Murat C."/>
            <person name="Sun H."/>
            <person name="Tunlid A."/>
            <person name="Henrissat B."/>
            <person name="Grigoriev I.V."/>
            <person name="Hibbett D.S."/>
            <person name="Martin F."/>
            <person name="Nordberg H.P."/>
            <person name="Cantor M.N."/>
            <person name="Hua S.X."/>
        </authorList>
    </citation>
    <scope>NUCLEOTIDE SEQUENCE [LARGE SCALE GENOMIC DNA]</scope>
    <source>
        <strain evidence="2 3">F 1598</strain>
    </source>
</reference>
<dbReference type="EMBL" id="KN832984">
    <property type="protein sequence ID" value="KIM85833.1"/>
    <property type="molecule type" value="Genomic_DNA"/>
</dbReference>
<dbReference type="AlphaFoldDB" id="A0A0C3BHN6"/>
<dbReference type="PANTHER" id="PTHR23257">
    <property type="entry name" value="SERINE-THREONINE PROTEIN KINASE"/>
    <property type="match status" value="1"/>
</dbReference>
<keyword evidence="3" id="KW-1185">Reference proteome</keyword>
<dbReference type="InterPro" id="IPR008266">
    <property type="entry name" value="Tyr_kinase_AS"/>
</dbReference>
<organism evidence="2 3">
    <name type="scientific">Piloderma croceum (strain F 1598)</name>
    <dbReference type="NCBI Taxonomy" id="765440"/>
    <lineage>
        <taxon>Eukaryota</taxon>
        <taxon>Fungi</taxon>
        <taxon>Dikarya</taxon>
        <taxon>Basidiomycota</taxon>
        <taxon>Agaricomycotina</taxon>
        <taxon>Agaricomycetes</taxon>
        <taxon>Agaricomycetidae</taxon>
        <taxon>Atheliales</taxon>
        <taxon>Atheliaceae</taxon>
        <taxon>Piloderma</taxon>
    </lineage>
</organism>
<name>A0A0C3BHN6_PILCF</name>
<protein>
    <recommendedName>
        <fullName evidence="1">Protein kinase domain-containing protein</fullName>
    </recommendedName>
</protein>
<dbReference type="InterPro" id="IPR050167">
    <property type="entry name" value="Ser_Thr_protein_kinase"/>
</dbReference>
<evidence type="ECO:0000313" key="2">
    <source>
        <dbReference type="EMBL" id="KIM85833.1"/>
    </source>
</evidence>
<proteinExistence type="predicted"/>
<dbReference type="InterPro" id="IPR000719">
    <property type="entry name" value="Prot_kinase_dom"/>
</dbReference>
<dbReference type="PROSITE" id="PS00109">
    <property type="entry name" value="PROTEIN_KINASE_TYR"/>
    <property type="match status" value="1"/>
</dbReference>
<dbReference type="HOGENOM" id="CLU_000288_7_4_1"/>
<dbReference type="GO" id="GO:0005524">
    <property type="term" value="F:ATP binding"/>
    <property type="evidence" value="ECO:0007669"/>
    <property type="project" value="InterPro"/>
</dbReference>